<organism evidence="2 3">
    <name type="scientific">Oceanospirillum sediminis</name>
    <dbReference type="NCBI Taxonomy" id="2760088"/>
    <lineage>
        <taxon>Bacteria</taxon>
        <taxon>Pseudomonadati</taxon>
        <taxon>Pseudomonadota</taxon>
        <taxon>Gammaproteobacteria</taxon>
        <taxon>Oceanospirillales</taxon>
        <taxon>Oceanospirillaceae</taxon>
        <taxon>Oceanospirillum</taxon>
    </lineage>
</organism>
<dbReference type="Proteomes" id="UP000565262">
    <property type="component" value="Unassembled WGS sequence"/>
</dbReference>
<gene>
    <name evidence="2" type="ORF">H4O21_08950</name>
</gene>
<evidence type="ECO:0000256" key="1">
    <source>
        <dbReference type="SAM" id="MobiDB-lite"/>
    </source>
</evidence>
<comment type="caution">
    <text evidence="2">The sequence shown here is derived from an EMBL/GenBank/DDBJ whole genome shotgun (WGS) entry which is preliminary data.</text>
</comment>
<dbReference type="RefSeq" id="WP_182808521.1">
    <property type="nucleotide sequence ID" value="NZ_JACJFM010000009.1"/>
</dbReference>
<proteinExistence type="predicted"/>
<dbReference type="AlphaFoldDB" id="A0A839IND3"/>
<name>A0A839IND3_9GAMM</name>
<keyword evidence="3" id="KW-1185">Reference proteome</keyword>
<accession>A0A839IND3</accession>
<feature type="region of interest" description="Disordered" evidence="1">
    <location>
        <begin position="25"/>
        <end position="67"/>
    </location>
</feature>
<protein>
    <submittedName>
        <fullName evidence="2">Uncharacterized protein</fullName>
    </submittedName>
</protein>
<dbReference type="EMBL" id="JACJFM010000009">
    <property type="protein sequence ID" value="MBB1486735.1"/>
    <property type="molecule type" value="Genomic_DNA"/>
</dbReference>
<reference evidence="2 3" key="1">
    <citation type="submission" date="2020-08" db="EMBL/GenBank/DDBJ databases">
        <title>Oceanospirillum sp. nov. isolated from marine sediment.</title>
        <authorList>
            <person name="Ji X."/>
        </authorList>
    </citation>
    <scope>NUCLEOTIDE SEQUENCE [LARGE SCALE GENOMIC DNA]</scope>
    <source>
        <strain evidence="2 3">D5</strain>
    </source>
</reference>
<evidence type="ECO:0000313" key="2">
    <source>
        <dbReference type="EMBL" id="MBB1486735.1"/>
    </source>
</evidence>
<sequence>MMEVIVVLAFILIIGLGLKQRFSNKSKRQSGRIGKRKPRFRNVENNSDNDGFGGGSDNDGGGDGGGD</sequence>
<evidence type="ECO:0000313" key="3">
    <source>
        <dbReference type="Proteomes" id="UP000565262"/>
    </source>
</evidence>
<feature type="compositionally biased region" description="Basic residues" evidence="1">
    <location>
        <begin position="25"/>
        <end position="40"/>
    </location>
</feature>
<feature type="compositionally biased region" description="Gly residues" evidence="1">
    <location>
        <begin position="51"/>
        <end position="67"/>
    </location>
</feature>